<comment type="similarity">
    <text evidence="1">Belongs to the pyridoxine kinase family.</text>
</comment>
<organism evidence="7 8">
    <name type="scientific">Patellaria atrata CBS 101060</name>
    <dbReference type="NCBI Taxonomy" id="1346257"/>
    <lineage>
        <taxon>Eukaryota</taxon>
        <taxon>Fungi</taxon>
        <taxon>Dikarya</taxon>
        <taxon>Ascomycota</taxon>
        <taxon>Pezizomycotina</taxon>
        <taxon>Dothideomycetes</taxon>
        <taxon>Dothideomycetes incertae sedis</taxon>
        <taxon>Patellariales</taxon>
        <taxon>Patellariaceae</taxon>
        <taxon>Patellaria</taxon>
    </lineage>
</organism>
<keyword evidence="3" id="KW-0808">Transferase</keyword>
<evidence type="ECO:0000256" key="6">
    <source>
        <dbReference type="ARBA" id="ARBA00022840"/>
    </source>
</evidence>
<dbReference type="GO" id="GO:0009443">
    <property type="term" value="P:pyridoxal 5'-phosphate salvage"/>
    <property type="evidence" value="ECO:0007669"/>
    <property type="project" value="InterPro"/>
</dbReference>
<dbReference type="OrthoDB" id="2104723at2759"/>
<dbReference type="PANTHER" id="PTHR10534">
    <property type="entry name" value="PYRIDOXAL KINASE"/>
    <property type="match status" value="1"/>
</dbReference>
<dbReference type="SUPFAM" id="SSF53613">
    <property type="entry name" value="Ribokinase-like"/>
    <property type="match status" value="1"/>
</dbReference>
<keyword evidence="4" id="KW-0547">Nucleotide-binding</keyword>
<dbReference type="GO" id="GO:0005524">
    <property type="term" value="F:ATP binding"/>
    <property type="evidence" value="ECO:0007669"/>
    <property type="project" value="UniProtKB-KW"/>
</dbReference>
<dbReference type="EMBL" id="MU006103">
    <property type="protein sequence ID" value="KAF2836582.1"/>
    <property type="molecule type" value="Genomic_DNA"/>
</dbReference>
<dbReference type="GO" id="GO:0005829">
    <property type="term" value="C:cytosol"/>
    <property type="evidence" value="ECO:0007669"/>
    <property type="project" value="TreeGrafter"/>
</dbReference>
<evidence type="ECO:0000256" key="5">
    <source>
        <dbReference type="ARBA" id="ARBA00022777"/>
    </source>
</evidence>
<dbReference type="InterPro" id="IPR029056">
    <property type="entry name" value="Ribokinase-like"/>
</dbReference>
<evidence type="ECO:0000256" key="2">
    <source>
        <dbReference type="ARBA" id="ARBA00012104"/>
    </source>
</evidence>
<dbReference type="Gene3D" id="3.40.1190.20">
    <property type="match status" value="1"/>
</dbReference>
<evidence type="ECO:0000256" key="3">
    <source>
        <dbReference type="ARBA" id="ARBA00022679"/>
    </source>
</evidence>
<gene>
    <name evidence="7" type="ORF">M501DRAFT_996792</name>
</gene>
<reference evidence="7" key="1">
    <citation type="journal article" date="2020" name="Stud. Mycol.">
        <title>101 Dothideomycetes genomes: a test case for predicting lifestyles and emergence of pathogens.</title>
        <authorList>
            <person name="Haridas S."/>
            <person name="Albert R."/>
            <person name="Binder M."/>
            <person name="Bloem J."/>
            <person name="Labutti K."/>
            <person name="Salamov A."/>
            <person name="Andreopoulos B."/>
            <person name="Baker S."/>
            <person name="Barry K."/>
            <person name="Bills G."/>
            <person name="Bluhm B."/>
            <person name="Cannon C."/>
            <person name="Castanera R."/>
            <person name="Culley D."/>
            <person name="Daum C."/>
            <person name="Ezra D."/>
            <person name="Gonzalez J."/>
            <person name="Henrissat B."/>
            <person name="Kuo A."/>
            <person name="Liang C."/>
            <person name="Lipzen A."/>
            <person name="Lutzoni F."/>
            <person name="Magnuson J."/>
            <person name="Mondo S."/>
            <person name="Nolan M."/>
            <person name="Ohm R."/>
            <person name="Pangilinan J."/>
            <person name="Park H.-J."/>
            <person name="Ramirez L."/>
            <person name="Alfaro M."/>
            <person name="Sun H."/>
            <person name="Tritt A."/>
            <person name="Yoshinaga Y."/>
            <person name="Zwiers L.-H."/>
            <person name="Turgeon B."/>
            <person name="Goodwin S."/>
            <person name="Spatafora J."/>
            <person name="Crous P."/>
            <person name="Grigoriev I."/>
        </authorList>
    </citation>
    <scope>NUCLEOTIDE SEQUENCE</scope>
    <source>
        <strain evidence="7">CBS 101060</strain>
    </source>
</reference>
<keyword evidence="8" id="KW-1185">Reference proteome</keyword>
<dbReference type="GO" id="GO:0008478">
    <property type="term" value="F:pyridoxal kinase activity"/>
    <property type="evidence" value="ECO:0007669"/>
    <property type="project" value="UniProtKB-EC"/>
</dbReference>
<keyword evidence="6" id="KW-0067">ATP-binding</keyword>
<keyword evidence="5 7" id="KW-0418">Kinase</keyword>
<comment type="caution">
    <text evidence="7">The sequence shown here is derived from an EMBL/GenBank/DDBJ whole genome shotgun (WGS) entry which is preliminary data.</text>
</comment>
<evidence type="ECO:0000313" key="7">
    <source>
        <dbReference type="EMBL" id="KAF2836582.1"/>
    </source>
</evidence>
<dbReference type="Proteomes" id="UP000799429">
    <property type="component" value="Unassembled WGS sequence"/>
</dbReference>
<dbReference type="PANTHER" id="PTHR10534:SF2">
    <property type="entry name" value="PYRIDOXAL KINASE"/>
    <property type="match status" value="1"/>
</dbReference>
<evidence type="ECO:0000256" key="4">
    <source>
        <dbReference type="ARBA" id="ARBA00022741"/>
    </source>
</evidence>
<name>A0A9P4S5I7_9PEZI</name>
<proteinExistence type="inferred from homology"/>
<evidence type="ECO:0000313" key="8">
    <source>
        <dbReference type="Proteomes" id="UP000799429"/>
    </source>
</evidence>
<sequence>MTPEEGIPDTRVLAIASHVVHGYVGNTMVTFVLQALGFEVSAINTVNYSNHTGYRQRTGRKTTADEIIELYEGLKQSYLDEFNMMVTGYMPSADVIEVVGKIAREQRFNSLTKPGSFFWVLDPVMGDAGKLYLPEEVIPVYKSLLREADLILPNQFEAE</sequence>
<dbReference type="InterPro" id="IPR004625">
    <property type="entry name" value="PyrdxlKinase"/>
</dbReference>
<dbReference type="EC" id="2.7.1.35" evidence="2"/>
<evidence type="ECO:0000256" key="1">
    <source>
        <dbReference type="ARBA" id="ARBA00008805"/>
    </source>
</evidence>
<dbReference type="AlphaFoldDB" id="A0A9P4S5I7"/>
<accession>A0A9P4S5I7</accession>
<protein>
    <recommendedName>
        <fullName evidence="2">pyridoxal kinase</fullName>
        <ecNumber evidence="2">2.7.1.35</ecNumber>
    </recommendedName>
</protein>
<dbReference type="CDD" id="cd01173">
    <property type="entry name" value="pyridoxal_pyridoxamine_kinase"/>
    <property type="match status" value="1"/>
</dbReference>